<dbReference type="RefSeq" id="WP_279529570.1">
    <property type="nucleotide sequence ID" value="NZ_CP122312.1"/>
</dbReference>
<keyword evidence="2" id="KW-1133">Transmembrane helix</keyword>
<dbReference type="Pfam" id="PF26467">
    <property type="entry name" value="DUF8143"/>
    <property type="match status" value="1"/>
</dbReference>
<evidence type="ECO:0008006" key="5">
    <source>
        <dbReference type="Google" id="ProtNLM"/>
    </source>
</evidence>
<comment type="caution">
    <text evidence="3">The sequence shown here is derived from an EMBL/GenBank/DDBJ whole genome shotgun (WGS) entry which is preliminary data.</text>
</comment>
<evidence type="ECO:0000313" key="4">
    <source>
        <dbReference type="Proteomes" id="UP001596447"/>
    </source>
</evidence>
<proteinExistence type="predicted"/>
<evidence type="ECO:0000256" key="1">
    <source>
        <dbReference type="SAM" id="MobiDB-lite"/>
    </source>
</evidence>
<feature type="transmembrane region" description="Helical" evidence="2">
    <location>
        <begin position="6"/>
        <end position="25"/>
    </location>
</feature>
<reference evidence="3 4" key="1">
    <citation type="journal article" date="2019" name="Int. J. Syst. Evol. Microbiol.">
        <title>The Global Catalogue of Microorganisms (GCM) 10K type strain sequencing project: providing services to taxonomists for standard genome sequencing and annotation.</title>
        <authorList>
            <consortium name="The Broad Institute Genomics Platform"/>
            <consortium name="The Broad Institute Genome Sequencing Center for Infectious Disease"/>
            <person name="Wu L."/>
            <person name="Ma J."/>
        </authorList>
    </citation>
    <scope>NUCLEOTIDE SEQUENCE [LARGE SCALE GENOMIC DNA]</scope>
    <source>
        <strain evidence="3 4">XZGYJ-43</strain>
    </source>
</reference>
<keyword evidence="4" id="KW-1185">Reference proteome</keyword>
<evidence type="ECO:0000256" key="2">
    <source>
        <dbReference type="SAM" id="Phobius"/>
    </source>
</evidence>
<keyword evidence="2" id="KW-0812">Transmembrane</keyword>
<feature type="region of interest" description="Disordered" evidence="1">
    <location>
        <begin position="29"/>
        <end position="52"/>
    </location>
</feature>
<dbReference type="Proteomes" id="UP001596447">
    <property type="component" value="Unassembled WGS sequence"/>
</dbReference>
<accession>A0ABD5Z371</accession>
<dbReference type="EMBL" id="JBHTAR010000011">
    <property type="protein sequence ID" value="MFC7199641.1"/>
    <property type="molecule type" value="Genomic_DNA"/>
</dbReference>
<gene>
    <name evidence="3" type="ORF">ACFQJ9_09485</name>
</gene>
<protein>
    <recommendedName>
        <fullName evidence="5">Preprotein translocase subunit TatA</fullName>
    </recommendedName>
</protein>
<keyword evidence="2" id="KW-0472">Membrane</keyword>
<dbReference type="InterPro" id="IPR058456">
    <property type="entry name" value="DUF8143"/>
</dbReference>
<sequence length="52" mass="5927">MAGEGLVVLFVLLGLVGPLVLYLLVRSEHDQREEMDRESAERAARRDTEEQE</sequence>
<name>A0ABD5Z371_9EURY</name>
<organism evidence="3 4">
    <name type="scientific">Halospeciosus flavus</name>
    <dbReference type="NCBI Taxonomy" id="3032283"/>
    <lineage>
        <taxon>Archaea</taxon>
        <taxon>Methanobacteriati</taxon>
        <taxon>Methanobacteriota</taxon>
        <taxon>Stenosarchaea group</taxon>
        <taxon>Halobacteria</taxon>
        <taxon>Halobacteriales</taxon>
        <taxon>Halobacteriaceae</taxon>
        <taxon>Halospeciosus</taxon>
    </lineage>
</organism>
<evidence type="ECO:0000313" key="3">
    <source>
        <dbReference type="EMBL" id="MFC7199641.1"/>
    </source>
</evidence>
<dbReference type="AlphaFoldDB" id="A0ABD5Z371"/>